<comment type="caution">
    <text evidence="4">The sequence shown here is derived from an EMBL/GenBank/DDBJ whole genome shotgun (WGS) entry which is preliminary data.</text>
</comment>
<evidence type="ECO:0000313" key="4">
    <source>
        <dbReference type="EMBL" id="OZI62385.1"/>
    </source>
</evidence>
<feature type="signal peptide" evidence="2">
    <location>
        <begin position="1"/>
        <end position="23"/>
    </location>
</feature>
<dbReference type="Proteomes" id="UP000215767">
    <property type="component" value="Unassembled WGS sequence"/>
</dbReference>
<feature type="domain" description="Solute-binding protein family 3/N-terminal" evidence="3">
    <location>
        <begin position="31"/>
        <end position="252"/>
    </location>
</feature>
<dbReference type="OrthoDB" id="9768183at2"/>
<evidence type="ECO:0000256" key="1">
    <source>
        <dbReference type="ARBA" id="ARBA00022729"/>
    </source>
</evidence>
<dbReference type="PANTHER" id="PTHR35936">
    <property type="entry name" value="MEMBRANE-BOUND LYTIC MUREIN TRANSGLYCOSYLASE F"/>
    <property type="match status" value="1"/>
</dbReference>
<dbReference type="SUPFAM" id="SSF53850">
    <property type="entry name" value="Periplasmic binding protein-like II"/>
    <property type="match status" value="1"/>
</dbReference>
<dbReference type="RefSeq" id="WP_094843765.1">
    <property type="nucleotide sequence ID" value="NZ_NEVS01000004.1"/>
</dbReference>
<keyword evidence="1 2" id="KW-0732">Signal</keyword>
<dbReference type="CDD" id="cd13626">
    <property type="entry name" value="PBP2_Cystine_like"/>
    <property type="match status" value="1"/>
</dbReference>
<feature type="chain" id="PRO_5012560033" evidence="2">
    <location>
        <begin position="24"/>
        <end position="285"/>
    </location>
</feature>
<accession>A0A261UL55</accession>
<dbReference type="SMART" id="SM00062">
    <property type="entry name" value="PBPb"/>
    <property type="match status" value="1"/>
</dbReference>
<evidence type="ECO:0000313" key="5">
    <source>
        <dbReference type="Proteomes" id="UP000215767"/>
    </source>
</evidence>
<gene>
    <name evidence="4" type="ORF">CAL28_24675</name>
</gene>
<protein>
    <submittedName>
        <fullName evidence="4">Polar amino acid ABC transporter substrate-binding protein</fullName>
    </submittedName>
</protein>
<dbReference type="Gene3D" id="3.40.190.10">
    <property type="entry name" value="Periplasmic binding protein-like II"/>
    <property type="match status" value="2"/>
</dbReference>
<organism evidence="4 5">
    <name type="scientific">Bordetella genomosp. 11</name>
    <dbReference type="NCBI Taxonomy" id="1416808"/>
    <lineage>
        <taxon>Bacteria</taxon>
        <taxon>Pseudomonadati</taxon>
        <taxon>Pseudomonadota</taxon>
        <taxon>Betaproteobacteria</taxon>
        <taxon>Burkholderiales</taxon>
        <taxon>Alcaligenaceae</taxon>
        <taxon>Bordetella</taxon>
    </lineage>
</organism>
<keyword evidence="5" id="KW-1185">Reference proteome</keyword>
<dbReference type="PANTHER" id="PTHR35936:SF17">
    <property type="entry name" value="ARGININE-BINDING EXTRACELLULAR PROTEIN ARTP"/>
    <property type="match status" value="1"/>
</dbReference>
<dbReference type="EMBL" id="NEVS01000004">
    <property type="protein sequence ID" value="OZI62385.1"/>
    <property type="molecule type" value="Genomic_DNA"/>
</dbReference>
<evidence type="ECO:0000256" key="2">
    <source>
        <dbReference type="SAM" id="SignalP"/>
    </source>
</evidence>
<dbReference type="InterPro" id="IPR001638">
    <property type="entry name" value="Solute-binding_3/MltF_N"/>
</dbReference>
<sequence length="285" mass="30046">MTRTRLRLSLAARLGGLLLSACAATAWGAQPLVTGVDATFAPHAMPKLGGGLQGFNIDLGEALAKQLGTTVRIEGTEYSALIPGLNAKKYDFVLAPTTATPERAKSLLFSEGYLNTDYTFLVARGKPDITGLQDLKGKTLAVNKGSAYESWAHDNAEKYGFKYDVYATNADAVQAVQSGRADANLAGNTVSAWAAKQNPAVKTTYTIQTGLVWALAFRKDDKAGRDRISTALKCLKQNGTVSKLAQKWFGFTPAPGSAAATVGVGQGVPGLEGYDPTPVKLQCQG</sequence>
<evidence type="ECO:0000259" key="3">
    <source>
        <dbReference type="SMART" id="SM00062"/>
    </source>
</evidence>
<name>A0A261UL55_9BORD</name>
<proteinExistence type="predicted"/>
<dbReference type="AlphaFoldDB" id="A0A261UL55"/>
<reference evidence="5" key="1">
    <citation type="submission" date="2017-05" db="EMBL/GenBank/DDBJ databases">
        <title>Complete and WGS of Bordetella genogroups.</title>
        <authorList>
            <person name="Spilker T."/>
            <person name="Lipuma J."/>
        </authorList>
    </citation>
    <scope>NUCLEOTIDE SEQUENCE [LARGE SCALE GENOMIC DNA]</scope>
    <source>
        <strain evidence="5">AU8856</strain>
    </source>
</reference>
<dbReference type="Pfam" id="PF00497">
    <property type="entry name" value="SBP_bac_3"/>
    <property type="match status" value="1"/>
</dbReference>